<dbReference type="InterPro" id="IPR010978">
    <property type="entry name" value="tRNA-bd_arm"/>
</dbReference>
<dbReference type="NCBIfam" id="TIGR00414">
    <property type="entry name" value="serS"/>
    <property type="match status" value="1"/>
</dbReference>
<dbReference type="InterPro" id="IPR006195">
    <property type="entry name" value="aa-tRNA-synth_II"/>
</dbReference>
<feature type="compositionally biased region" description="Basic and acidic residues" evidence="7">
    <location>
        <begin position="167"/>
        <end position="177"/>
    </location>
</feature>
<dbReference type="PROSITE" id="PS50862">
    <property type="entry name" value="AA_TRNA_LIGASE_II"/>
    <property type="match status" value="1"/>
</dbReference>
<dbReference type="Pfam" id="PF00587">
    <property type="entry name" value="tRNA-synt_2b"/>
    <property type="match status" value="1"/>
</dbReference>
<feature type="domain" description="Aminoacyl-transfer RNA synthetases class-II family profile" evidence="8">
    <location>
        <begin position="283"/>
        <end position="614"/>
    </location>
</feature>
<feature type="region of interest" description="Disordered" evidence="7">
    <location>
        <begin position="537"/>
        <end position="580"/>
    </location>
</feature>
<comment type="caution">
    <text evidence="9">The sequence shown here is derived from an EMBL/GenBank/DDBJ whole genome shotgun (WGS) entry which is preliminary data.</text>
</comment>
<dbReference type="InterPro" id="IPR002314">
    <property type="entry name" value="aa-tRNA-synt_IIb"/>
</dbReference>
<proteinExistence type="predicted"/>
<keyword evidence="4" id="KW-0067">ATP-binding</keyword>
<evidence type="ECO:0000256" key="2">
    <source>
        <dbReference type="ARBA" id="ARBA00022598"/>
    </source>
</evidence>
<feature type="compositionally biased region" description="Low complexity" evidence="7">
    <location>
        <begin position="546"/>
        <end position="566"/>
    </location>
</feature>
<evidence type="ECO:0000256" key="7">
    <source>
        <dbReference type="SAM" id="MobiDB-lite"/>
    </source>
</evidence>
<keyword evidence="10" id="KW-1185">Reference proteome</keyword>
<name>A0A9P6J340_MORAP</name>
<dbReference type="SUPFAM" id="SSF55681">
    <property type="entry name" value="Class II aaRS and biotin synthetases"/>
    <property type="match status" value="1"/>
</dbReference>
<evidence type="ECO:0000256" key="1">
    <source>
        <dbReference type="ARBA" id="ARBA00012840"/>
    </source>
</evidence>
<evidence type="ECO:0000256" key="5">
    <source>
        <dbReference type="ARBA" id="ARBA00023146"/>
    </source>
</evidence>
<dbReference type="Gene3D" id="1.10.287.40">
    <property type="entry name" value="Serine-tRNA synthetase, tRNA binding domain"/>
    <property type="match status" value="1"/>
</dbReference>
<dbReference type="EC" id="6.1.1.11" evidence="1"/>
<dbReference type="AlphaFoldDB" id="A0A9P6J340"/>
<evidence type="ECO:0000256" key="3">
    <source>
        <dbReference type="ARBA" id="ARBA00022741"/>
    </source>
</evidence>
<evidence type="ECO:0000313" key="10">
    <source>
        <dbReference type="Proteomes" id="UP000738359"/>
    </source>
</evidence>
<dbReference type="InterPro" id="IPR042103">
    <property type="entry name" value="SerRS_1_N_sf"/>
</dbReference>
<protein>
    <recommendedName>
        <fullName evidence="1">serine--tRNA ligase</fullName>
        <ecNumber evidence="1">6.1.1.11</ecNumber>
    </recommendedName>
    <alternativeName>
        <fullName evidence="6">Seryl-tRNA synthetase</fullName>
    </alternativeName>
</protein>
<dbReference type="InterPro" id="IPR045864">
    <property type="entry name" value="aa-tRNA-synth_II/BPL/LPL"/>
</dbReference>
<evidence type="ECO:0000256" key="4">
    <source>
        <dbReference type="ARBA" id="ARBA00022840"/>
    </source>
</evidence>
<dbReference type="OrthoDB" id="10264585at2759"/>
<evidence type="ECO:0000256" key="6">
    <source>
        <dbReference type="ARBA" id="ARBA00031113"/>
    </source>
</evidence>
<evidence type="ECO:0000313" key="9">
    <source>
        <dbReference type="EMBL" id="KAF9959347.1"/>
    </source>
</evidence>
<evidence type="ECO:0000259" key="8">
    <source>
        <dbReference type="PROSITE" id="PS50862"/>
    </source>
</evidence>
<dbReference type="PANTHER" id="PTHR11778">
    <property type="entry name" value="SERYL-TRNA SYNTHETASE"/>
    <property type="match status" value="1"/>
</dbReference>
<dbReference type="PRINTS" id="PR00981">
    <property type="entry name" value="TRNASYNTHSER"/>
</dbReference>
<dbReference type="GO" id="GO:0004828">
    <property type="term" value="F:serine-tRNA ligase activity"/>
    <property type="evidence" value="ECO:0007669"/>
    <property type="project" value="UniProtKB-EC"/>
</dbReference>
<dbReference type="EMBL" id="JAAAHY010000674">
    <property type="protein sequence ID" value="KAF9959347.1"/>
    <property type="molecule type" value="Genomic_DNA"/>
</dbReference>
<keyword evidence="3" id="KW-0547">Nucleotide-binding</keyword>
<dbReference type="GO" id="GO:0005524">
    <property type="term" value="F:ATP binding"/>
    <property type="evidence" value="ECO:0007669"/>
    <property type="project" value="UniProtKB-KW"/>
</dbReference>
<dbReference type="InterPro" id="IPR002317">
    <property type="entry name" value="Ser-tRNA-ligase_type_1"/>
</dbReference>
<sequence>MQRFASRASLRSMELCLQHRPAASLQSHARHLDRLHQRLKLSTSTATYSSAPPQGSSPSQPVPALILRPYINFKHLAQPEHAAAMAANIKHRNLPESISVAAVNKLHATVTERTQQLDKARAQRNRIAAEMKTLFSGGSSAKGKKNQQKSQASGAPVRSTIPPAAEELSKEAKEAKRQDLVERGRVLKESIHAQEAELAALENQLYDQAVMIPNSTHPSSPIGPESEATLVRIHGVPRLNSGVKAHQHPGFATAGVEAGVEAEAGGEQGRALLGNVSDYPLLDHVALSKNLDLIDLESATAVTGSRWYYLKNEAAMLELALIQYATQRAFKAGFTPVITPDVVRPEVVQACGFQPRDEASQTYWVSTVAPGSSKVNTPEGAQHHQHSALCLVATAEISLAGMNMNKVLEENQLPIKMAGFGRAFRAEAGSRGAEVKGLYRVHQFSKVELFVLSKADPGESDRILEELRTFQEDLFEELGLCYRVLDMPTEELGASAYKKYDIEAWMPGRNGWGEISSTSNCTDYQSRRLNIRYRTNKIVSRSPTNSEGSSSPASISSDNLNVHHQSPVPPQPSSNSTTTTEFVHTLNGTAVAVPRLIVALLETYQQKNGSVRLPECLWPFMAGIQEIRPKAGTASK</sequence>
<dbReference type="GO" id="GO:0006434">
    <property type="term" value="P:seryl-tRNA aminoacylation"/>
    <property type="evidence" value="ECO:0007669"/>
    <property type="project" value="InterPro"/>
</dbReference>
<gene>
    <name evidence="9" type="primary">SARS2</name>
    <name evidence="9" type="ORF">BGZ70_008867</name>
</gene>
<keyword evidence="2" id="KW-0436">Ligase</keyword>
<organism evidence="9 10">
    <name type="scientific">Mortierella alpina</name>
    <name type="common">Oleaginous fungus</name>
    <name type="synonym">Mortierella renispora</name>
    <dbReference type="NCBI Taxonomy" id="64518"/>
    <lineage>
        <taxon>Eukaryota</taxon>
        <taxon>Fungi</taxon>
        <taxon>Fungi incertae sedis</taxon>
        <taxon>Mucoromycota</taxon>
        <taxon>Mortierellomycotina</taxon>
        <taxon>Mortierellomycetes</taxon>
        <taxon>Mortierellales</taxon>
        <taxon>Mortierellaceae</taxon>
        <taxon>Mortierella</taxon>
    </lineage>
</organism>
<accession>A0A9P6J340</accession>
<dbReference type="Gene3D" id="3.30.930.10">
    <property type="entry name" value="Bira Bifunctional Protein, Domain 2"/>
    <property type="match status" value="1"/>
</dbReference>
<dbReference type="Proteomes" id="UP000738359">
    <property type="component" value="Unassembled WGS sequence"/>
</dbReference>
<keyword evidence="5" id="KW-0030">Aminoacyl-tRNA synthetase</keyword>
<reference evidence="9" key="1">
    <citation type="journal article" date="2020" name="Fungal Divers.">
        <title>Resolving the Mortierellaceae phylogeny through synthesis of multi-gene phylogenetics and phylogenomics.</title>
        <authorList>
            <person name="Vandepol N."/>
            <person name="Liber J."/>
            <person name="Desiro A."/>
            <person name="Na H."/>
            <person name="Kennedy M."/>
            <person name="Barry K."/>
            <person name="Grigoriev I.V."/>
            <person name="Miller A.N."/>
            <person name="O'Donnell K."/>
            <person name="Stajich J.E."/>
            <person name="Bonito G."/>
        </authorList>
    </citation>
    <scope>NUCLEOTIDE SEQUENCE</scope>
    <source>
        <strain evidence="9">CK1249</strain>
    </source>
</reference>
<dbReference type="SUPFAM" id="SSF46589">
    <property type="entry name" value="tRNA-binding arm"/>
    <property type="match status" value="1"/>
</dbReference>
<feature type="region of interest" description="Disordered" evidence="7">
    <location>
        <begin position="134"/>
        <end position="177"/>
    </location>
</feature>